<dbReference type="RefSeq" id="WP_207567319.1">
    <property type="nucleotide sequence ID" value="NZ_CP071446.1"/>
</dbReference>
<reference evidence="18 19" key="1">
    <citation type="submission" date="2021-03" db="EMBL/GenBank/DDBJ databases">
        <title>Thermosipho ferrireducens sp.nov., an anaerobic thermophilic iron-reducing bacterium isolated from a deep-sea hydrothermal sulfide deposits.</title>
        <authorList>
            <person name="Zeng X."/>
            <person name="Chen Y."/>
            <person name="Shao Z."/>
        </authorList>
    </citation>
    <scope>NUCLEOTIDE SEQUENCE [LARGE SCALE GENOMIC DNA]</scope>
    <source>
        <strain evidence="18 19">JL129W03</strain>
    </source>
</reference>
<evidence type="ECO:0000256" key="8">
    <source>
        <dbReference type="ARBA" id="ARBA00022840"/>
    </source>
</evidence>
<dbReference type="Gene3D" id="3.40.50.720">
    <property type="entry name" value="NAD(P)-binding Rossmann-like Domain"/>
    <property type="match status" value="1"/>
</dbReference>
<evidence type="ECO:0000259" key="15">
    <source>
        <dbReference type="Pfam" id="PF01225"/>
    </source>
</evidence>
<dbReference type="SUPFAM" id="SSF53623">
    <property type="entry name" value="MurD-like peptide ligases, catalytic domain"/>
    <property type="match status" value="1"/>
</dbReference>
<dbReference type="InterPro" id="IPR000713">
    <property type="entry name" value="Mur_ligase_N"/>
</dbReference>
<evidence type="ECO:0000259" key="17">
    <source>
        <dbReference type="Pfam" id="PF08245"/>
    </source>
</evidence>
<sequence>MKVHFLGIGGIGMSAQALHEHFTGNYVTGTDLYNSERVQYLKSKGIVVYNSHNEKNVWDADLVVVTPAISEENPELFEARKRKIDIISRMEHHVRIIKKYTKFGVTGTDGKTTTTSMLAHALIKLEEDPTVFLGSVHSELEHGNYRKGGQKCVFELDESQPGFEKYKSEYLIITNIRGDHIENYKSYKHYLSSFEEARKNSEICVTNADEEIIKGDISFGINRGVFKVISINPDGNKQKVNISTPQGEKKFLLSVPGTHNAVNALAVIALLYKLGYSMEDVLYLFEDYRLPDRRFEISFDDGKITVIDDYSHTPIEVKNLLNTVRAVYKNRRIVVVFQPHRYTRLKRDWKAFAEVLSVADEVYVTEVYGAFEKEDGISAENIAKLISNSHFVSEKDEILELIEPKPAVYLFVGAGDIVEVSNRFRNKLKETVNK</sequence>
<gene>
    <name evidence="18" type="primary">murC</name>
    <name evidence="18" type="ORF">JYK00_03570</name>
</gene>
<proteinExistence type="predicted"/>
<protein>
    <recommendedName>
        <fullName evidence="3 14">UDP-N-acetylmuramate--L-alanine ligase</fullName>
        <ecNumber evidence="3 14">6.3.2.8</ecNumber>
    </recommendedName>
</protein>
<dbReference type="Pfam" id="PF02875">
    <property type="entry name" value="Mur_ligase_C"/>
    <property type="match status" value="1"/>
</dbReference>
<comment type="subcellular location">
    <subcellularLocation>
        <location evidence="1">Cytoplasm</location>
    </subcellularLocation>
</comment>
<dbReference type="InterPro" id="IPR013221">
    <property type="entry name" value="Mur_ligase_cen"/>
</dbReference>
<feature type="domain" description="Mur ligase central" evidence="17">
    <location>
        <begin position="105"/>
        <end position="270"/>
    </location>
</feature>
<keyword evidence="10" id="KW-0573">Peptidoglycan synthesis</keyword>
<evidence type="ECO:0000256" key="3">
    <source>
        <dbReference type="ARBA" id="ARBA00012211"/>
    </source>
</evidence>
<keyword evidence="8" id="KW-0067">ATP-binding</keyword>
<dbReference type="NCBIfam" id="TIGR01082">
    <property type="entry name" value="murC"/>
    <property type="match status" value="1"/>
</dbReference>
<evidence type="ECO:0000256" key="6">
    <source>
        <dbReference type="ARBA" id="ARBA00022618"/>
    </source>
</evidence>
<evidence type="ECO:0000256" key="11">
    <source>
        <dbReference type="ARBA" id="ARBA00023306"/>
    </source>
</evidence>
<dbReference type="Gene3D" id="3.90.190.20">
    <property type="entry name" value="Mur ligase, C-terminal domain"/>
    <property type="match status" value="1"/>
</dbReference>
<evidence type="ECO:0000256" key="5">
    <source>
        <dbReference type="ARBA" id="ARBA00022598"/>
    </source>
</evidence>
<dbReference type="InterPro" id="IPR036615">
    <property type="entry name" value="Mur_ligase_C_dom_sf"/>
</dbReference>
<keyword evidence="5 18" id="KW-0436">Ligase</keyword>
<dbReference type="SUPFAM" id="SSF51984">
    <property type="entry name" value="MurCD N-terminal domain"/>
    <property type="match status" value="1"/>
</dbReference>
<feature type="domain" description="Mur ligase N-terminal catalytic" evidence="15">
    <location>
        <begin position="2"/>
        <end position="99"/>
    </location>
</feature>
<evidence type="ECO:0000313" key="19">
    <source>
        <dbReference type="Proteomes" id="UP000671862"/>
    </source>
</evidence>
<feature type="domain" description="Mur ligase C-terminal" evidence="16">
    <location>
        <begin position="293"/>
        <end position="402"/>
    </location>
</feature>
<dbReference type="InterPro" id="IPR004101">
    <property type="entry name" value="Mur_ligase_C"/>
</dbReference>
<dbReference type="GO" id="GO:0008763">
    <property type="term" value="F:UDP-N-acetylmuramate-L-alanine ligase activity"/>
    <property type="evidence" value="ECO:0007669"/>
    <property type="project" value="UniProtKB-EC"/>
</dbReference>
<dbReference type="PANTHER" id="PTHR43445">
    <property type="entry name" value="UDP-N-ACETYLMURAMATE--L-ALANINE LIGASE-RELATED"/>
    <property type="match status" value="1"/>
</dbReference>
<keyword evidence="4" id="KW-0963">Cytoplasm</keyword>
<keyword evidence="6" id="KW-0132">Cell division</keyword>
<evidence type="ECO:0000256" key="2">
    <source>
        <dbReference type="ARBA" id="ARBA00004752"/>
    </source>
</evidence>
<evidence type="ECO:0000313" key="18">
    <source>
        <dbReference type="EMBL" id="QTA38602.1"/>
    </source>
</evidence>
<keyword evidence="11" id="KW-0131">Cell cycle</keyword>
<evidence type="ECO:0000256" key="9">
    <source>
        <dbReference type="ARBA" id="ARBA00022960"/>
    </source>
</evidence>
<comment type="catalytic activity">
    <reaction evidence="13">
        <text>UDP-N-acetyl-alpha-D-muramate + L-alanine + ATP = UDP-N-acetyl-alpha-D-muramoyl-L-alanine + ADP + phosphate + H(+)</text>
        <dbReference type="Rhea" id="RHEA:23372"/>
        <dbReference type="ChEBI" id="CHEBI:15378"/>
        <dbReference type="ChEBI" id="CHEBI:30616"/>
        <dbReference type="ChEBI" id="CHEBI:43474"/>
        <dbReference type="ChEBI" id="CHEBI:57972"/>
        <dbReference type="ChEBI" id="CHEBI:70757"/>
        <dbReference type="ChEBI" id="CHEBI:83898"/>
        <dbReference type="ChEBI" id="CHEBI:456216"/>
        <dbReference type="EC" id="6.3.2.8"/>
    </reaction>
</comment>
<organism evidence="18 19">
    <name type="scientific">Thermosipho ferrireducens</name>
    <dbReference type="NCBI Taxonomy" id="2571116"/>
    <lineage>
        <taxon>Bacteria</taxon>
        <taxon>Thermotogati</taxon>
        <taxon>Thermotogota</taxon>
        <taxon>Thermotogae</taxon>
        <taxon>Thermotogales</taxon>
        <taxon>Fervidobacteriaceae</taxon>
        <taxon>Thermosipho</taxon>
    </lineage>
</organism>
<dbReference type="InterPro" id="IPR050061">
    <property type="entry name" value="MurCDEF_pg_biosynth"/>
</dbReference>
<evidence type="ECO:0000256" key="1">
    <source>
        <dbReference type="ARBA" id="ARBA00004496"/>
    </source>
</evidence>
<evidence type="ECO:0000256" key="4">
    <source>
        <dbReference type="ARBA" id="ARBA00022490"/>
    </source>
</evidence>
<keyword evidence="19" id="KW-1185">Reference proteome</keyword>
<comment type="pathway">
    <text evidence="2">Cell wall biogenesis; peptidoglycan biosynthesis.</text>
</comment>
<dbReference type="SUPFAM" id="SSF53244">
    <property type="entry name" value="MurD-like peptide ligases, peptide-binding domain"/>
    <property type="match status" value="1"/>
</dbReference>
<evidence type="ECO:0000256" key="14">
    <source>
        <dbReference type="NCBIfam" id="TIGR01082"/>
    </source>
</evidence>
<dbReference type="Gene3D" id="3.40.1190.10">
    <property type="entry name" value="Mur-like, catalytic domain"/>
    <property type="match status" value="1"/>
</dbReference>
<evidence type="ECO:0000256" key="7">
    <source>
        <dbReference type="ARBA" id="ARBA00022741"/>
    </source>
</evidence>
<accession>A0ABX7S7P6</accession>
<dbReference type="Pfam" id="PF01225">
    <property type="entry name" value="Mur_ligase"/>
    <property type="match status" value="1"/>
</dbReference>
<dbReference type="Pfam" id="PF08245">
    <property type="entry name" value="Mur_ligase_M"/>
    <property type="match status" value="1"/>
</dbReference>
<keyword evidence="7" id="KW-0547">Nucleotide-binding</keyword>
<dbReference type="InterPro" id="IPR005758">
    <property type="entry name" value="UDP-N-AcMur_Ala_ligase_MurC"/>
</dbReference>
<dbReference type="InterPro" id="IPR036565">
    <property type="entry name" value="Mur-like_cat_sf"/>
</dbReference>
<evidence type="ECO:0000256" key="13">
    <source>
        <dbReference type="ARBA" id="ARBA00047833"/>
    </source>
</evidence>
<dbReference type="EC" id="6.3.2.8" evidence="3 14"/>
<name>A0ABX7S7P6_9BACT</name>
<dbReference type="PANTHER" id="PTHR43445:SF3">
    <property type="entry name" value="UDP-N-ACETYLMURAMATE--L-ALANINE LIGASE"/>
    <property type="match status" value="1"/>
</dbReference>
<keyword evidence="12" id="KW-0961">Cell wall biogenesis/degradation</keyword>
<evidence type="ECO:0000256" key="10">
    <source>
        <dbReference type="ARBA" id="ARBA00022984"/>
    </source>
</evidence>
<evidence type="ECO:0000259" key="16">
    <source>
        <dbReference type="Pfam" id="PF02875"/>
    </source>
</evidence>
<evidence type="ECO:0000256" key="12">
    <source>
        <dbReference type="ARBA" id="ARBA00023316"/>
    </source>
</evidence>
<dbReference type="EMBL" id="CP071446">
    <property type="protein sequence ID" value="QTA38602.1"/>
    <property type="molecule type" value="Genomic_DNA"/>
</dbReference>
<dbReference type="Proteomes" id="UP000671862">
    <property type="component" value="Chromosome"/>
</dbReference>
<keyword evidence="9" id="KW-0133">Cell shape</keyword>